<dbReference type="EMBL" id="CP101873">
    <property type="protein sequence ID" value="WMT08629.1"/>
    <property type="molecule type" value="Genomic_DNA"/>
</dbReference>
<dbReference type="InterPro" id="IPR010895">
    <property type="entry name" value="CHRD"/>
</dbReference>
<accession>A0AAF0T6L3</accession>
<feature type="region of interest" description="Disordered" evidence="1">
    <location>
        <begin position="30"/>
        <end position="54"/>
    </location>
</feature>
<dbReference type="RefSeq" id="WP_049964358.1">
    <property type="nucleotide sequence ID" value="NZ_CP101873.1"/>
</dbReference>
<reference evidence="3 4" key="1">
    <citation type="submission" date="2022-07" db="EMBL/GenBank/DDBJ databases">
        <title>Two temperate virus in Haloterrigena jeotgali A29.</title>
        <authorList>
            <person name="Deng X."/>
        </authorList>
    </citation>
    <scope>NUCLEOTIDE SEQUENCE [LARGE SCALE GENOMIC DNA]</scope>
    <source>
        <strain evidence="3 4">A29</strain>
    </source>
</reference>
<dbReference type="GeneID" id="84212897"/>
<feature type="domain" description="CHRD" evidence="2">
    <location>
        <begin position="52"/>
        <end position="190"/>
    </location>
</feature>
<gene>
    <name evidence="3" type="ORF">NP511_03105</name>
</gene>
<dbReference type="InterPro" id="IPR006311">
    <property type="entry name" value="TAT_signal"/>
</dbReference>
<dbReference type="Proteomes" id="UP001224926">
    <property type="component" value="Chromosome"/>
</dbReference>
<dbReference type="Pfam" id="PF07452">
    <property type="entry name" value="CHRD"/>
    <property type="match status" value="1"/>
</dbReference>
<evidence type="ECO:0000313" key="3">
    <source>
        <dbReference type="EMBL" id="WMT08629.1"/>
    </source>
</evidence>
<evidence type="ECO:0000313" key="4">
    <source>
        <dbReference type="Proteomes" id="UP001224926"/>
    </source>
</evidence>
<evidence type="ECO:0000259" key="2">
    <source>
        <dbReference type="PROSITE" id="PS50933"/>
    </source>
</evidence>
<dbReference type="GeneID" id="39860588"/>
<sequence length="208" mass="22037">MHEPDSTRRTALKGLALLGAGTTGIGVAAAEDHRNGDGNHGDDAGDGQRSSPSGLFVATLEPREGVETDARGTALVQERQDGLKFVLQVSNLENAFMGHVHEDETLGPIAVWLYDFLTQDERLEEGRFSGILDAGTITDDAVAEGRVSEAESETVDDLLGKLEAGEAYVNVHTEAHPSGEIAGALVPFDPSDMMCRGDFDDGSESDDP</sequence>
<name>A0AAF0T6L3_9EURY</name>
<dbReference type="SMART" id="SM00754">
    <property type="entry name" value="CHRD"/>
    <property type="match status" value="1"/>
</dbReference>
<proteinExistence type="predicted"/>
<dbReference type="AlphaFoldDB" id="A0AAF0T6L3"/>
<protein>
    <submittedName>
        <fullName evidence="3">CHRD domain-containing protein</fullName>
    </submittedName>
</protein>
<keyword evidence="4" id="KW-1185">Reference proteome</keyword>
<dbReference type="PROSITE" id="PS50933">
    <property type="entry name" value="CHRD"/>
    <property type="match status" value="1"/>
</dbReference>
<evidence type="ECO:0000256" key="1">
    <source>
        <dbReference type="SAM" id="MobiDB-lite"/>
    </source>
</evidence>
<organism evidence="3 4">
    <name type="scientific">Natrinema thermotolerans</name>
    <dbReference type="NCBI Taxonomy" id="121872"/>
    <lineage>
        <taxon>Archaea</taxon>
        <taxon>Methanobacteriati</taxon>
        <taxon>Methanobacteriota</taxon>
        <taxon>Stenosarchaea group</taxon>
        <taxon>Halobacteria</taxon>
        <taxon>Halobacteriales</taxon>
        <taxon>Natrialbaceae</taxon>
        <taxon>Natrinema</taxon>
    </lineage>
</organism>
<feature type="compositionally biased region" description="Basic and acidic residues" evidence="1">
    <location>
        <begin position="30"/>
        <end position="43"/>
    </location>
</feature>
<dbReference type="PROSITE" id="PS51318">
    <property type="entry name" value="TAT"/>
    <property type="match status" value="1"/>
</dbReference>